<feature type="coiled-coil region" evidence="1">
    <location>
        <begin position="247"/>
        <end position="281"/>
    </location>
</feature>
<feature type="compositionally biased region" description="Low complexity" evidence="2">
    <location>
        <begin position="799"/>
        <end position="819"/>
    </location>
</feature>
<evidence type="ECO:0000313" key="4">
    <source>
        <dbReference type="EMBL" id="KAJ3431319.1"/>
    </source>
</evidence>
<reference evidence="4" key="1">
    <citation type="submission" date="2022-08" db="EMBL/GenBank/DDBJ databases">
        <title>Novel sulphate-reducing endosymbionts in the free-living metamonad Anaeramoeba.</title>
        <authorList>
            <person name="Jerlstrom-Hultqvist J."/>
            <person name="Cepicka I."/>
            <person name="Gallot-Lavallee L."/>
            <person name="Salas-Leiva D."/>
            <person name="Curtis B.A."/>
            <person name="Zahonova K."/>
            <person name="Pipaliya S."/>
            <person name="Dacks J."/>
            <person name="Roger A.J."/>
        </authorList>
    </citation>
    <scope>NUCLEOTIDE SEQUENCE</scope>
    <source>
        <strain evidence="4">Busselton2</strain>
    </source>
</reference>
<dbReference type="Gene3D" id="1.10.510.10">
    <property type="entry name" value="Transferase(Phosphotransferase) domain 1"/>
    <property type="match status" value="1"/>
</dbReference>
<feature type="compositionally biased region" description="Basic and acidic residues" evidence="2">
    <location>
        <begin position="987"/>
        <end position="999"/>
    </location>
</feature>
<accession>A0AAV7YV99</accession>
<dbReference type="GO" id="GO:0004672">
    <property type="term" value="F:protein kinase activity"/>
    <property type="evidence" value="ECO:0007669"/>
    <property type="project" value="InterPro"/>
</dbReference>
<feature type="compositionally biased region" description="Low complexity" evidence="2">
    <location>
        <begin position="972"/>
        <end position="986"/>
    </location>
</feature>
<dbReference type="InterPro" id="IPR016024">
    <property type="entry name" value="ARM-type_fold"/>
</dbReference>
<feature type="domain" description="Protein kinase" evidence="3">
    <location>
        <begin position="9"/>
        <end position="324"/>
    </location>
</feature>
<feature type="region of interest" description="Disordered" evidence="2">
    <location>
        <begin position="705"/>
        <end position="752"/>
    </location>
</feature>
<feature type="compositionally biased region" description="Basic and acidic residues" evidence="2">
    <location>
        <begin position="1104"/>
        <end position="1114"/>
    </location>
</feature>
<feature type="compositionally biased region" description="Low complexity" evidence="2">
    <location>
        <begin position="1293"/>
        <end position="1317"/>
    </location>
</feature>
<feature type="region of interest" description="Disordered" evidence="2">
    <location>
        <begin position="783"/>
        <end position="870"/>
    </location>
</feature>
<dbReference type="SUPFAM" id="SSF56112">
    <property type="entry name" value="Protein kinase-like (PK-like)"/>
    <property type="match status" value="1"/>
</dbReference>
<organism evidence="4 5">
    <name type="scientific">Anaeramoeba flamelloides</name>
    <dbReference type="NCBI Taxonomy" id="1746091"/>
    <lineage>
        <taxon>Eukaryota</taxon>
        <taxon>Metamonada</taxon>
        <taxon>Anaeramoebidae</taxon>
        <taxon>Anaeramoeba</taxon>
    </lineage>
</organism>
<dbReference type="PANTHER" id="PTHR12984">
    <property type="entry name" value="SCY1-RELATED S/T PROTEIN KINASE-LIKE"/>
    <property type="match status" value="1"/>
</dbReference>
<dbReference type="Gene3D" id="1.25.10.10">
    <property type="entry name" value="Leucine-rich Repeat Variant"/>
    <property type="match status" value="1"/>
</dbReference>
<evidence type="ECO:0000259" key="3">
    <source>
        <dbReference type="PROSITE" id="PS50011"/>
    </source>
</evidence>
<dbReference type="PANTHER" id="PTHR12984:SF6">
    <property type="entry name" value="SCY1-LIKE PROTEIN 2"/>
    <property type="match status" value="1"/>
</dbReference>
<feature type="region of interest" description="Disordered" evidence="2">
    <location>
        <begin position="962"/>
        <end position="1114"/>
    </location>
</feature>
<feature type="compositionally biased region" description="Polar residues" evidence="2">
    <location>
        <begin position="1000"/>
        <end position="1016"/>
    </location>
</feature>
<feature type="compositionally biased region" description="Low complexity" evidence="2">
    <location>
        <begin position="1030"/>
        <end position="1043"/>
    </location>
</feature>
<feature type="compositionally biased region" description="Polar residues" evidence="2">
    <location>
        <begin position="1058"/>
        <end position="1074"/>
    </location>
</feature>
<name>A0AAV7YV99_9EUKA</name>
<feature type="region of interest" description="Disordered" evidence="2">
    <location>
        <begin position="1293"/>
        <end position="1318"/>
    </location>
</feature>
<feature type="compositionally biased region" description="Low complexity" evidence="2">
    <location>
        <begin position="898"/>
        <end position="907"/>
    </location>
</feature>
<evidence type="ECO:0000256" key="1">
    <source>
        <dbReference type="SAM" id="Coils"/>
    </source>
</evidence>
<feature type="compositionally biased region" description="Acidic residues" evidence="2">
    <location>
        <begin position="718"/>
        <end position="732"/>
    </location>
</feature>
<evidence type="ECO:0000313" key="5">
    <source>
        <dbReference type="Proteomes" id="UP001146793"/>
    </source>
</evidence>
<feature type="compositionally biased region" description="Low complexity" evidence="2">
    <location>
        <begin position="1091"/>
        <end position="1103"/>
    </location>
</feature>
<keyword evidence="1" id="KW-0175">Coiled coil</keyword>
<feature type="compositionally biased region" description="Polar residues" evidence="2">
    <location>
        <begin position="856"/>
        <end position="870"/>
    </location>
</feature>
<feature type="region of interest" description="Disordered" evidence="2">
    <location>
        <begin position="882"/>
        <end position="918"/>
    </location>
</feature>
<dbReference type="InterPro" id="IPR011009">
    <property type="entry name" value="Kinase-like_dom_sf"/>
</dbReference>
<dbReference type="InterPro" id="IPR011989">
    <property type="entry name" value="ARM-like"/>
</dbReference>
<dbReference type="SUPFAM" id="SSF48371">
    <property type="entry name" value="ARM repeat"/>
    <property type="match status" value="1"/>
</dbReference>
<dbReference type="SMART" id="SM00220">
    <property type="entry name" value="S_TKc"/>
    <property type="match status" value="1"/>
</dbReference>
<dbReference type="Pfam" id="PF00069">
    <property type="entry name" value="Pkinase"/>
    <property type="match status" value="1"/>
</dbReference>
<comment type="caution">
    <text evidence="4">The sequence shown here is derived from an EMBL/GenBank/DDBJ whole genome shotgun (WGS) entry which is preliminary data.</text>
</comment>
<gene>
    <name evidence="4" type="ORF">M0812_02997</name>
</gene>
<feature type="compositionally biased region" description="Basic and acidic residues" evidence="2">
    <location>
        <begin position="783"/>
        <end position="798"/>
    </location>
</feature>
<dbReference type="InterPro" id="IPR051177">
    <property type="entry name" value="CIK-Related_Protein"/>
</dbReference>
<sequence length="1459" mass="169376">MGNQLKKEYDISAQIGSGGPFHCFKIYSAISKANGEKFSLFILSKKAFFKGISKKNKTKFLTKLRSGITYQNTLVHESILKIRPFSEEKLFLENKSNFCFLTDPIQYSLSNLEGNFSNFESKIPEALTSLVSEEEEIDLVNISCGLHEITKALHSLHQHKKVHLNLNPTSIYITKTGDWKLSDFCFCENENTKSIIDSKMYSERIFPQPCLDYLAPECIFEETCSSKSDSFSLSCLIYYLINKSLLINSNNNNVEQYKQRLNWIQEQNSKHQQNNNDEEQENLSQVAEFLEELPKKLWEPMVAMLESSTTSRISAEAFLQMPYFENSKLNVLNYLTILSTQTSENKSEFLTQLLKFLSHFPNRTCTLRIIPSLVKEIRSKINFKNDEGFNVNLNITDQKIVLNSLKCLFWITENILSNSEFTRLLFDQMEPLFLYAQNNLVELLICENLSLILSKLNTEQATQTILPFIQRILDSNKWKTQEVLLNKSSSFVTLVSPELFRKQLLPKFISACLNVENFGIRVKYLISLNEIVFMFDNQIISNEILPLFEKLLIMEKAPAIIMSILGISLTISKESKIDFYLFTERFFSLFLPLTKENGLNKNQFYMIFNFLKKILKLVEHRRLQEFQLINNSEPIDNKYGNENNNNNNNDNDNDNHNNNKNNNKTPLFPFMNQNINNKGQNQLEKKISQNEINLVDENEKEIKKENQDLNINRNLNETETENENETENETETENVNQNENKETNDPNEPFFGLMELNKENNEENEEEEKQNLNMFDQIEIKNNERSENDNNENNKIDNNENNNNGIENINSKENNNQPNEKTKNPVKIGLRRVGRKKKKKKIRNKNLFSKDRFKFNQRTNSSSDSFTMTNTNEFENINNLSRTKSENNNSFDPLSQINSNNNNNSNDNKNDDDNNENISMFGDLEMKKKSNQVKIDEKSMFNFIENNNKTSIFDSIQIKSNTNDKSNESMFNDLNISSNKKNNINNKSDDDKVEKKNNEENQSSFNFLNSNISDQTKSQENDKSNESMFNDLNISSNKNNNIDNKSDDDKVEKKNNEENQSSFNFLNSNISDQTKSQENDKSNESMFNDLNISSNKNNNINNKSDGDKVEKKNNEENQSSFNFLNSNINNQITTENTLNNENMLNKLDQNSTENINNVNGLNEEEGEETESNFNFLNNNSKTMNVENEEKPKQNLLNEKQEQSLVDFISKTLSNEKKSIDINIKSTKNNEQSSSFNFLNNDNNELKNDEKETEEVIVKPKIVIDHSKFNFIDSQGNLIIEKKENKKKETTLILDNNNSSSSGSGSNGNGNNNNNNNSESMFGLLEIKQNKQNNNNQSNSKFNFMNNKQKKIQDTQQNSIFDLLNKNIPNTIEKESIVTKNNNDQSSTFNFLNNNNNHQEKDNTFDLLNKMTSEETHNSHQLSPKKQQIQPKRRHVSRRHLKLKPKKKKEEENQEDNLFW</sequence>
<feature type="compositionally biased region" description="Polar residues" evidence="2">
    <location>
        <begin position="1418"/>
        <end position="1429"/>
    </location>
</feature>
<feature type="region of interest" description="Disordered" evidence="2">
    <location>
        <begin position="1413"/>
        <end position="1459"/>
    </location>
</feature>
<dbReference type="Proteomes" id="UP001146793">
    <property type="component" value="Unassembled WGS sequence"/>
</dbReference>
<feature type="compositionally biased region" description="Polar residues" evidence="2">
    <location>
        <begin position="882"/>
        <end position="897"/>
    </location>
</feature>
<proteinExistence type="predicted"/>
<feature type="compositionally biased region" description="Basic residues" evidence="2">
    <location>
        <begin position="829"/>
        <end position="844"/>
    </location>
</feature>
<dbReference type="GO" id="GO:0005524">
    <property type="term" value="F:ATP binding"/>
    <property type="evidence" value="ECO:0007669"/>
    <property type="project" value="InterPro"/>
</dbReference>
<dbReference type="InterPro" id="IPR000719">
    <property type="entry name" value="Prot_kinase_dom"/>
</dbReference>
<feature type="compositionally biased region" description="Low complexity" evidence="2">
    <location>
        <begin position="637"/>
        <end position="664"/>
    </location>
</feature>
<dbReference type="EMBL" id="JANTQA010000048">
    <property type="protein sequence ID" value="KAJ3431319.1"/>
    <property type="molecule type" value="Genomic_DNA"/>
</dbReference>
<feature type="region of interest" description="Disordered" evidence="2">
    <location>
        <begin position="633"/>
        <end position="667"/>
    </location>
</feature>
<feature type="compositionally biased region" description="Basic residues" evidence="2">
    <location>
        <begin position="1430"/>
        <end position="1446"/>
    </location>
</feature>
<dbReference type="PROSITE" id="PS50011">
    <property type="entry name" value="PROTEIN_KINASE_DOM"/>
    <property type="match status" value="1"/>
</dbReference>
<evidence type="ECO:0000256" key="2">
    <source>
        <dbReference type="SAM" id="MobiDB-lite"/>
    </source>
</evidence>
<protein>
    <submittedName>
        <fullName evidence="4">Scy1-like protein</fullName>
    </submittedName>
</protein>
<feature type="region of interest" description="Disordered" evidence="2">
    <location>
        <begin position="1230"/>
        <end position="1251"/>
    </location>
</feature>
<feature type="compositionally biased region" description="Basic and acidic residues" evidence="2">
    <location>
        <begin position="1044"/>
        <end position="1057"/>
    </location>
</feature>